<name>A0A418WVL1_9BURK</name>
<dbReference type="InterPro" id="IPR008520">
    <property type="entry name" value="DUF802"/>
</dbReference>
<proteinExistence type="predicted"/>
<keyword evidence="2" id="KW-0812">Transmembrane</keyword>
<evidence type="ECO:0000256" key="1">
    <source>
        <dbReference type="SAM" id="Coils"/>
    </source>
</evidence>
<feature type="domain" description="DUF802" evidence="3">
    <location>
        <begin position="328"/>
        <end position="380"/>
    </location>
</feature>
<gene>
    <name evidence="4" type="ORF">D3870_20435</name>
</gene>
<keyword evidence="2" id="KW-1133">Transmembrane helix</keyword>
<feature type="transmembrane region" description="Helical" evidence="2">
    <location>
        <begin position="152"/>
        <end position="178"/>
    </location>
</feature>
<organism evidence="4 5">
    <name type="scientific">Noviherbaspirillum cavernae</name>
    <dbReference type="NCBI Taxonomy" id="2320862"/>
    <lineage>
        <taxon>Bacteria</taxon>
        <taxon>Pseudomonadati</taxon>
        <taxon>Pseudomonadota</taxon>
        <taxon>Betaproteobacteria</taxon>
        <taxon>Burkholderiales</taxon>
        <taxon>Oxalobacteraceae</taxon>
        <taxon>Noviherbaspirillum</taxon>
    </lineage>
</organism>
<dbReference type="AlphaFoldDB" id="A0A418WVL1"/>
<feature type="transmembrane region" description="Helical" evidence="2">
    <location>
        <begin position="110"/>
        <end position="132"/>
    </location>
</feature>
<dbReference type="EMBL" id="QYUN01000003">
    <property type="protein sequence ID" value="RJF96764.1"/>
    <property type="molecule type" value="Genomic_DNA"/>
</dbReference>
<evidence type="ECO:0000259" key="3">
    <source>
        <dbReference type="Pfam" id="PF05650"/>
    </source>
</evidence>
<feature type="transmembrane region" description="Helical" evidence="2">
    <location>
        <begin position="9"/>
        <end position="26"/>
    </location>
</feature>
<reference evidence="4 5" key="1">
    <citation type="submission" date="2018-09" db="EMBL/GenBank/DDBJ databases">
        <authorList>
            <person name="Zhu H."/>
        </authorList>
    </citation>
    <scope>NUCLEOTIDE SEQUENCE [LARGE SCALE GENOMIC DNA]</scope>
    <source>
        <strain evidence="4 5">K2R10-39</strain>
    </source>
</reference>
<keyword evidence="5" id="KW-1185">Reference proteome</keyword>
<dbReference type="Pfam" id="PF05650">
    <property type="entry name" value="DUF802"/>
    <property type="match status" value="1"/>
</dbReference>
<comment type="caution">
    <text evidence="4">The sequence shown here is derived from an EMBL/GenBank/DDBJ whole genome shotgun (WGS) entry which is preliminary data.</text>
</comment>
<evidence type="ECO:0000256" key="2">
    <source>
        <dbReference type="SAM" id="Phobius"/>
    </source>
</evidence>
<feature type="transmembrane region" description="Helical" evidence="2">
    <location>
        <begin position="32"/>
        <end position="51"/>
    </location>
</feature>
<dbReference type="OrthoDB" id="6053769at2"/>
<sequence>MIKKLNKHLFTVAFLLGALGIVWVGVGFIDSSFLALAMTAIIGAAYVFGALELRQFRQATSTLSAALVAIPDNLADLDGWLVKVHPSLQNPVRLRIEGERVGLPGPALTPYLVGLLVMLGMLGTFLGMVVTLKGAVFALEKTSDLQAIRSALAVPVSGLGLAFGTSVAGVAASAMLGLMSALSRRERMLTAQLLDTRIATVLRRFSLTHQRQETFKALQLQSQALPAVVDKLQAMMAQMESTSQQLGQQLSQRLLSNQEDFHRNVKDVYTELASSIDKSLRESLSQSAHVAGESIKPVVEVAMSGIAHDARLMHERMADTVQIQLDGLSARFSDTATTVTDTWTAALKSHEQTSAGIVGNVGRSLEAFNETFEQRSGALVATVGAAYSSLQSDQAERDTQRQQAWTQSLEAMAAALTHELQQTGAQTLSQQQNICSTLTQTVQDITEQARTSASNSLAETTRLITSAEELMRSRIAAEAHWIEQHRERMDQLASLLRSELGALKDEEAARGNAAVERLAQLETALQTALTSHLTTLGTALEEPITRLIQTASEAPRAAAEVIGQLREQISSSVVRDNELLEERSRIMETLNALLEAINHASLEQRTVIDSLVASSTAALNATASAFSDNVAAEASKLSDIAAHVTSSAVEVSSLSEAFGFAVNAFNEANEKLIENLQRIEGAMDKSMARSDEQLAYYVAQARDIIDLSMASQKEVLEGLRQLPAMQADAEEVR</sequence>
<accession>A0A418WVL1</accession>
<dbReference type="Proteomes" id="UP000285190">
    <property type="component" value="Unassembled WGS sequence"/>
</dbReference>
<feature type="coiled-coil region" evidence="1">
    <location>
        <begin position="662"/>
        <end position="689"/>
    </location>
</feature>
<evidence type="ECO:0000313" key="5">
    <source>
        <dbReference type="Proteomes" id="UP000285190"/>
    </source>
</evidence>
<keyword evidence="2" id="KW-0472">Membrane</keyword>
<protein>
    <submittedName>
        <fullName evidence="4">DUF802 domain-containing protein</fullName>
    </submittedName>
</protein>
<keyword evidence="1" id="KW-0175">Coiled coil</keyword>
<evidence type="ECO:0000313" key="4">
    <source>
        <dbReference type="EMBL" id="RJF96764.1"/>
    </source>
</evidence>